<dbReference type="InterPro" id="IPR035914">
    <property type="entry name" value="Sperma_CUB_dom_sf"/>
</dbReference>
<dbReference type="Gene3D" id="2.60.120.260">
    <property type="entry name" value="Galactose-binding domain-like"/>
    <property type="match status" value="1"/>
</dbReference>
<dbReference type="InterPro" id="IPR008979">
    <property type="entry name" value="Galactose-bd-like_sf"/>
</dbReference>
<evidence type="ECO:0000259" key="3">
    <source>
        <dbReference type="PROSITE" id="PS50093"/>
    </source>
</evidence>
<feature type="domain" description="P/Homo B" evidence="4">
    <location>
        <begin position="308"/>
        <end position="513"/>
    </location>
</feature>
<dbReference type="GO" id="GO:0004252">
    <property type="term" value="F:serine-type endopeptidase activity"/>
    <property type="evidence" value="ECO:0007669"/>
    <property type="project" value="InterPro"/>
</dbReference>
<name>A0A2U2XAA5_9FLAO</name>
<dbReference type="GO" id="GO:0006508">
    <property type="term" value="P:proteolysis"/>
    <property type="evidence" value="ECO:0007669"/>
    <property type="project" value="UniProtKB-KW"/>
</dbReference>
<dbReference type="SUPFAM" id="SSF49785">
    <property type="entry name" value="Galactose-binding domain-like"/>
    <property type="match status" value="1"/>
</dbReference>
<reference evidence="5 6" key="1">
    <citation type="submission" date="2018-05" db="EMBL/GenBank/DDBJ databases">
        <title>Brumimicrobium oceani sp. nov., isolated from coastal sediment.</title>
        <authorList>
            <person name="Kou Y."/>
        </authorList>
    </citation>
    <scope>NUCLEOTIDE SEQUENCE [LARGE SCALE GENOMIC DNA]</scope>
    <source>
        <strain evidence="5 6">C305</strain>
    </source>
</reference>
<dbReference type="SMART" id="SM00089">
    <property type="entry name" value="PKD"/>
    <property type="match status" value="2"/>
</dbReference>
<dbReference type="SUPFAM" id="SSF49299">
    <property type="entry name" value="PKD domain"/>
    <property type="match status" value="1"/>
</dbReference>
<dbReference type="Gene3D" id="2.60.40.10">
    <property type="entry name" value="Immunoglobulins"/>
    <property type="match status" value="1"/>
</dbReference>
<sequence length="914" mass="97797">MKILYSVLTILLSVAVSYGQFNISGPNYPPSNPITCATNSDITAVNFFDDGGAASDYAPGQTQVVTICPDMTGGTPKIQASFGGTGFSWDVHSSDELRVYDGPTTGANLIGTYNNANSPAGFVAVASWANASGCLTFEFVTDGANEGTGWEANIACVSPPQDMELHIEAFVNNSTTNDLFPLDTGYVDICQGDSVLFVTNPVFPYSLENSGTGYSQNITNVDFLWEFSDGTVGPNNDSVWYVPNGQNGVFVQLTATDLYPHNTSISAKVRISTTPVFNTSGPIEDSVCFGLTTDLIGGVTNSDTSGVNIPPNSFQLGGNYAGLTFLPDGSGNIYTTDINMSGFPAGSVVTSAADVQQMCVNMEHSFLGDLEMWLTCPNGTDVLIFNSYAAGGTYPGGFGGGGTFLGEPNDGFGAPGPGNGYEYCFSSVNNNWGTFATDYQANTIPTGPGAPTAGNTVDPNGIYAPEATFADFAGCPLNGTWTLNVQDSWGGDDGYIFEWGIFFEPSLYPNNETYQNTIVDAFWTPDPTMVSNPANDTVVSVAPPGIGDYLYTFNATDDFGCSYDTTLTLHVLDTLIDVTTFDQSLVCQTDSVLLRSQATGTVEPFDFAWEGGQGTTGVMADTAYFSALENGVFEYPFTVTDGCGFIVNDTATITMNQTLAIDTLIQYMADCGEENGAVSGIGSGFTGTPKYKWKGPGTTLDSITASVWPNKPTGWYYFTIQDDVCIVSDSLFLEQDPPPTASFDANPEFGYAPLDVTFINNSDPATTYYWDFGNGESAIVNNTDDQSTTYLTQGVYTVTLTTEKGACTDDTTRNIVVTLPLIYELPNVFTPNGDGDNDFFTMNVENAQSVELVIVNRWGNLVFESTDINAMWNGEVNNSGTECSDGTYFYTFTIVDLTGQERKEHGFVQLVRDN</sequence>
<dbReference type="PROSITE" id="PS51829">
    <property type="entry name" value="P_HOMO_B"/>
    <property type="match status" value="1"/>
</dbReference>
<keyword evidence="1" id="KW-0645">Protease</keyword>
<evidence type="ECO:0000313" key="5">
    <source>
        <dbReference type="EMBL" id="PWH84712.1"/>
    </source>
</evidence>
<reference evidence="5 6" key="2">
    <citation type="submission" date="2018-05" db="EMBL/GenBank/DDBJ databases">
        <authorList>
            <person name="Lanie J.A."/>
            <person name="Ng W.-L."/>
            <person name="Kazmierczak K.M."/>
            <person name="Andrzejewski T.M."/>
            <person name="Davidsen T.M."/>
            <person name="Wayne K.J."/>
            <person name="Tettelin H."/>
            <person name="Glass J.I."/>
            <person name="Rusch D."/>
            <person name="Podicherti R."/>
            <person name="Tsui H.-C.T."/>
            <person name="Winkler M.E."/>
        </authorList>
    </citation>
    <scope>NUCLEOTIDE SEQUENCE [LARGE SCALE GENOMIC DNA]</scope>
    <source>
        <strain evidence="5 6">C305</strain>
    </source>
</reference>
<evidence type="ECO:0000313" key="6">
    <source>
        <dbReference type="Proteomes" id="UP000245370"/>
    </source>
</evidence>
<dbReference type="Pfam" id="PF00801">
    <property type="entry name" value="PKD"/>
    <property type="match status" value="1"/>
</dbReference>
<dbReference type="Pfam" id="PF13585">
    <property type="entry name" value="CHU_C"/>
    <property type="match status" value="1"/>
</dbReference>
<dbReference type="InterPro" id="IPR000601">
    <property type="entry name" value="PKD_dom"/>
</dbReference>
<dbReference type="PROSITE" id="PS50093">
    <property type="entry name" value="PKD"/>
    <property type="match status" value="1"/>
</dbReference>
<dbReference type="Gene3D" id="2.60.120.290">
    <property type="entry name" value="Spermadhesin, CUB domain"/>
    <property type="match status" value="1"/>
</dbReference>
<keyword evidence="6" id="KW-1185">Reference proteome</keyword>
<dbReference type="InterPro" id="IPR022409">
    <property type="entry name" value="PKD/Chitinase_dom"/>
</dbReference>
<dbReference type="EMBL" id="QFRJ01000012">
    <property type="protein sequence ID" value="PWH84712.1"/>
    <property type="molecule type" value="Genomic_DNA"/>
</dbReference>
<dbReference type="AlphaFoldDB" id="A0A2U2XAA5"/>
<gene>
    <name evidence="5" type="ORF">DIT68_13395</name>
</gene>
<dbReference type="Proteomes" id="UP000245370">
    <property type="component" value="Unassembled WGS sequence"/>
</dbReference>
<evidence type="ECO:0000256" key="1">
    <source>
        <dbReference type="ARBA" id="ARBA00022670"/>
    </source>
</evidence>
<keyword evidence="2" id="KW-0378">Hydrolase</keyword>
<organism evidence="5 6">
    <name type="scientific">Brumimicrobium oceani</name>
    <dbReference type="NCBI Taxonomy" id="2100725"/>
    <lineage>
        <taxon>Bacteria</taxon>
        <taxon>Pseudomonadati</taxon>
        <taxon>Bacteroidota</taxon>
        <taxon>Flavobacteriia</taxon>
        <taxon>Flavobacteriales</taxon>
        <taxon>Crocinitomicaceae</taxon>
        <taxon>Brumimicrobium</taxon>
    </lineage>
</organism>
<dbReference type="InterPro" id="IPR013783">
    <property type="entry name" value="Ig-like_fold"/>
</dbReference>
<evidence type="ECO:0000256" key="2">
    <source>
        <dbReference type="ARBA" id="ARBA00022801"/>
    </source>
</evidence>
<comment type="caution">
    <text evidence="5">The sequence shown here is derived from an EMBL/GenBank/DDBJ whole genome shotgun (WGS) entry which is preliminary data.</text>
</comment>
<dbReference type="RefSeq" id="WP_109360324.1">
    <property type="nucleotide sequence ID" value="NZ_QFRJ01000012.1"/>
</dbReference>
<accession>A0A2U2XAA5</accession>
<dbReference type="OrthoDB" id="9765926at2"/>
<protein>
    <recommendedName>
        <fullName evidence="7">PKD domain-containing protein</fullName>
    </recommendedName>
</protein>
<dbReference type="InterPro" id="IPR026341">
    <property type="entry name" value="T9SS_type_B"/>
</dbReference>
<dbReference type="NCBIfam" id="TIGR04131">
    <property type="entry name" value="Bac_Flav_CTERM"/>
    <property type="match status" value="1"/>
</dbReference>
<proteinExistence type="predicted"/>
<dbReference type="InterPro" id="IPR035986">
    <property type="entry name" value="PKD_dom_sf"/>
</dbReference>
<evidence type="ECO:0000259" key="4">
    <source>
        <dbReference type="PROSITE" id="PS51829"/>
    </source>
</evidence>
<dbReference type="InterPro" id="IPR002884">
    <property type="entry name" value="P_dom"/>
</dbReference>
<evidence type="ECO:0008006" key="7">
    <source>
        <dbReference type="Google" id="ProtNLM"/>
    </source>
</evidence>
<dbReference type="CDD" id="cd00146">
    <property type="entry name" value="PKD"/>
    <property type="match status" value="1"/>
</dbReference>
<feature type="domain" description="PKD" evidence="3">
    <location>
        <begin position="760"/>
        <end position="818"/>
    </location>
</feature>